<evidence type="ECO:0000313" key="2">
    <source>
        <dbReference type="EMBL" id="KAI9260752.1"/>
    </source>
</evidence>
<accession>A0AAD5PCY6</accession>
<comment type="caution">
    <text evidence="2">The sequence shown here is derived from an EMBL/GenBank/DDBJ whole genome shotgun (WGS) entry which is preliminary data.</text>
</comment>
<name>A0AAD5PCY6_9FUNG</name>
<protein>
    <recommendedName>
        <fullName evidence="1">Swiss Army Knife 2H phosphoesterase domain-containing protein</fullName>
    </recommendedName>
</protein>
<keyword evidence="3" id="KW-1185">Reference proteome</keyword>
<feature type="domain" description="Swiss Army Knife 2H phosphoesterase" evidence="1">
    <location>
        <begin position="44"/>
        <end position="181"/>
    </location>
</feature>
<reference evidence="2" key="2">
    <citation type="submission" date="2023-02" db="EMBL/GenBank/DDBJ databases">
        <authorList>
            <consortium name="DOE Joint Genome Institute"/>
            <person name="Mondo S.J."/>
            <person name="Chang Y."/>
            <person name="Wang Y."/>
            <person name="Ahrendt S."/>
            <person name="Andreopoulos W."/>
            <person name="Barry K."/>
            <person name="Beard J."/>
            <person name="Benny G.L."/>
            <person name="Blankenship S."/>
            <person name="Bonito G."/>
            <person name="Cuomo C."/>
            <person name="Desiro A."/>
            <person name="Gervers K.A."/>
            <person name="Hundley H."/>
            <person name="Kuo A."/>
            <person name="LaButti K."/>
            <person name="Lang B.F."/>
            <person name="Lipzen A."/>
            <person name="O'Donnell K."/>
            <person name="Pangilinan J."/>
            <person name="Reynolds N."/>
            <person name="Sandor L."/>
            <person name="Smith M.W."/>
            <person name="Tsang A."/>
            <person name="Grigoriev I.V."/>
            <person name="Stajich J.E."/>
            <person name="Spatafora J.W."/>
        </authorList>
    </citation>
    <scope>NUCLEOTIDE SEQUENCE</scope>
    <source>
        <strain evidence="2">RSA 2281</strain>
    </source>
</reference>
<dbReference type="Pfam" id="PF22547">
    <property type="entry name" value="2H-SAK"/>
    <property type="match status" value="1"/>
</dbReference>
<sequence length="203" mass="22666">MSSTHAAGHGKKQTPLGVPWKGEPVTISKKVYDTKKIDFLPHENWLGMELDYQYVAPVAKALNTTEIPLLTRGESHITVVTPPEFDTLATANVTIEEINQIALDYKIQKSKFKMICLGKEAVKVDNDLYIVYQIIVDAPNLEAIREAIFRLYVNKGGNSALFDPNAFWPHITVAFTIGDLFENNGVYKGLNVCHSPLKITRHG</sequence>
<gene>
    <name evidence="2" type="ORF">BDA99DRAFT_560811</name>
</gene>
<dbReference type="Proteomes" id="UP001209540">
    <property type="component" value="Unassembled WGS sequence"/>
</dbReference>
<organism evidence="2 3">
    <name type="scientific">Phascolomyces articulosus</name>
    <dbReference type="NCBI Taxonomy" id="60185"/>
    <lineage>
        <taxon>Eukaryota</taxon>
        <taxon>Fungi</taxon>
        <taxon>Fungi incertae sedis</taxon>
        <taxon>Mucoromycota</taxon>
        <taxon>Mucoromycotina</taxon>
        <taxon>Mucoromycetes</taxon>
        <taxon>Mucorales</taxon>
        <taxon>Lichtheimiaceae</taxon>
        <taxon>Phascolomyces</taxon>
    </lineage>
</organism>
<dbReference type="InterPro" id="IPR054498">
    <property type="entry name" value="2H-SAK"/>
</dbReference>
<reference evidence="2" key="1">
    <citation type="journal article" date="2022" name="IScience">
        <title>Evolution of zygomycete secretomes and the origins of terrestrial fungal ecologies.</title>
        <authorList>
            <person name="Chang Y."/>
            <person name="Wang Y."/>
            <person name="Mondo S."/>
            <person name="Ahrendt S."/>
            <person name="Andreopoulos W."/>
            <person name="Barry K."/>
            <person name="Beard J."/>
            <person name="Benny G.L."/>
            <person name="Blankenship S."/>
            <person name="Bonito G."/>
            <person name="Cuomo C."/>
            <person name="Desiro A."/>
            <person name="Gervers K.A."/>
            <person name="Hundley H."/>
            <person name="Kuo A."/>
            <person name="LaButti K."/>
            <person name="Lang B.F."/>
            <person name="Lipzen A."/>
            <person name="O'Donnell K."/>
            <person name="Pangilinan J."/>
            <person name="Reynolds N."/>
            <person name="Sandor L."/>
            <person name="Smith M.E."/>
            <person name="Tsang A."/>
            <person name="Grigoriev I.V."/>
            <person name="Stajich J.E."/>
            <person name="Spatafora J.W."/>
        </authorList>
    </citation>
    <scope>NUCLEOTIDE SEQUENCE</scope>
    <source>
        <strain evidence="2">RSA 2281</strain>
    </source>
</reference>
<proteinExistence type="predicted"/>
<evidence type="ECO:0000313" key="3">
    <source>
        <dbReference type="Proteomes" id="UP001209540"/>
    </source>
</evidence>
<evidence type="ECO:0000259" key="1">
    <source>
        <dbReference type="Pfam" id="PF22547"/>
    </source>
</evidence>
<dbReference type="AlphaFoldDB" id="A0AAD5PCY6"/>
<dbReference type="EMBL" id="JAIXMP010000016">
    <property type="protein sequence ID" value="KAI9260752.1"/>
    <property type="molecule type" value="Genomic_DNA"/>
</dbReference>